<keyword evidence="2" id="KW-0808">Transferase</keyword>
<dbReference type="Proteomes" id="UP001562065">
    <property type="component" value="Unassembled WGS sequence"/>
</dbReference>
<gene>
    <name evidence="10" type="ORF">AB5I84_10150</name>
</gene>
<dbReference type="RefSeq" id="WP_369455742.1">
    <property type="nucleotide sequence ID" value="NZ_JBGCUO010000001.1"/>
</dbReference>
<keyword evidence="5" id="KW-0443">Lipid metabolism</keyword>
<dbReference type="SUPFAM" id="SSF69593">
    <property type="entry name" value="Glycerol-3-phosphate (1)-acyltransferase"/>
    <property type="match status" value="1"/>
</dbReference>
<dbReference type="PANTHER" id="PTHR23063:SF52">
    <property type="entry name" value="LYSOPHOSPHATIDYLCHOLINE ACYLTRANSFERASE"/>
    <property type="match status" value="1"/>
</dbReference>
<dbReference type="GO" id="GO:0016746">
    <property type="term" value="F:acyltransferase activity"/>
    <property type="evidence" value="ECO:0007669"/>
    <property type="project" value="UniProtKB-KW"/>
</dbReference>
<organism evidence="10 11">
    <name type="scientific">Isoalcanivorax beigongshangi</name>
    <dbReference type="NCBI Taxonomy" id="3238810"/>
    <lineage>
        <taxon>Bacteria</taxon>
        <taxon>Pseudomonadati</taxon>
        <taxon>Pseudomonadota</taxon>
        <taxon>Gammaproteobacteria</taxon>
        <taxon>Oceanospirillales</taxon>
        <taxon>Alcanivoracaceae</taxon>
        <taxon>Isoalcanivorax</taxon>
    </lineage>
</organism>
<keyword evidence="4 8" id="KW-1133">Transmembrane helix</keyword>
<accession>A0ABV4AIY5</accession>
<evidence type="ECO:0000256" key="2">
    <source>
        <dbReference type="ARBA" id="ARBA00022679"/>
    </source>
</evidence>
<reference evidence="10 11" key="1">
    <citation type="submission" date="2024-07" db="EMBL/GenBank/DDBJ databases">
        <authorList>
            <person name="Ren Q."/>
        </authorList>
    </citation>
    <scope>NUCLEOTIDE SEQUENCE [LARGE SCALE GENOMIC DNA]</scope>
    <source>
        <strain evidence="10 11">REN37</strain>
    </source>
</reference>
<feature type="transmembrane region" description="Helical" evidence="8">
    <location>
        <begin position="25"/>
        <end position="46"/>
    </location>
</feature>
<evidence type="ECO:0000313" key="11">
    <source>
        <dbReference type="Proteomes" id="UP001562065"/>
    </source>
</evidence>
<dbReference type="EMBL" id="JBGCUO010000001">
    <property type="protein sequence ID" value="MEY1662508.1"/>
    <property type="molecule type" value="Genomic_DNA"/>
</dbReference>
<evidence type="ECO:0000259" key="9">
    <source>
        <dbReference type="SMART" id="SM00563"/>
    </source>
</evidence>
<keyword evidence="6 8" id="KW-0472">Membrane</keyword>
<comment type="subcellular location">
    <subcellularLocation>
        <location evidence="1">Membrane</location>
    </subcellularLocation>
</comment>
<evidence type="ECO:0000256" key="4">
    <source>
        <dbReference type="ARBA" id="ARBA00022989"/>
    </source>
</evidence>
<dbReference type="Pfam" id="PF01553">
    <property type="entry name" value="Acyltransferase"/>
    <property type="match status" value="1"/>
</dbReference>
<evidence type="ECO:0000256" key="5">
    <source>
        <dbReference type="ARBA" id="ARBA00023098"/>
    </source>
</evidence>
<proteinExistence type="predicted"/>
<evidence type="ECO:0000313" key="10">
    <source>
        <dbReference type="EMBL" id="MEY1662508.1"/>
    </source>
</evidence>
<evidence type="ECO:0000256" key="8">
    <source>
        <dbReference type="SAM" id="Phobius"/>
    </source>
</evidence>
<keyword evidence="7 10" id="KW-0012">Acyltransferase</keyword>
<feature type="domain" description="Phospholipid/glycerol acyltransferase" evidence="9">
    <location>
        <begin position="83"/>
        <end position="194"/>
    </location>
</feature>
<evidence type="ECO:0000256" key="6">
    <source>
        <dbReference type="ARBA" id="ARBA00023136"/>
    </source>
</evidence>
<name>A0ABV4AIY5_9GAMM</name>
<evidence type="ECO:0000256" key="7">
    <source>
        <dbReference type="ARBA" id="ARBA00023315"/>
    </source>
</evidence>
<keyword evidence="11" id="KW-1185">Reference proteome</keyword>
<evidence type="ECO:0000256" key="1">
    <source>
        <dbReference type="ARBA" id="ARBA00004370"/>
    </source>
</evidence>
<dbReference type="InterPro" id="IPR002123">
    <property type="entry name" value="Plipid/glycerol_acylTrfase"/>
</dbReference>
<evidence type="ECO:0000256" key="3">
    <source>
        <dbReference type="ARBA" id="ARBA00022692"/>
    </source>
</evidence>
<protein>
    <submittedName>
        <fullName evidence="10">Lysophospholipid acyltransferase family protein</fullName>
    </submittedName>
</protein>
<comment type="caution">
    <text evidence="10">The sequence shown here is derived from an EMBL/GenBank/DDBJ whole genome shotgun (WGS) entry which is preliminary data.</text>
</comment>
<sequence>MTPAATPVAAPVRGAWPQLRRLWRVLRVLTHIFWGLWVALCCGAFWHPHRPAVRRRVQRWLTQLVTLLSVRVEVSGTPPQGAALVVCNHVSWVDIPVLASLMPAYFLSKAEVRDWPLIGWLAQAGGTLFIKRGSGESGRKAVDIAVALQKGRSVLLFPEGTTTDGRQLRRFHRPLFEAAVLAPAPVQPVALRYLNEDGELDTAAAFIGTDSFHHHLWRLLLRDQLRVQVQFLAPLAPGERLAEHAHAAVLAGLTKGGRAG</sequence>
<keyword evidence="3 8" id="KW-0812">Transmembrane</keyword>
<dbReference type="SMART" id="SM00563">
    <property type="entry name" value="PlsC"/>
    <property type="match status" value="1"/>
</dbReference>
<dbReference type="PANTHER" id="PTHR23063">
    <property type="entry name" value="PHOSPHOLIPID ACYLTRANSFERASE"/>
    <property type="match status" value="1"/>
</dbReference>
<dbReference type="CDD" id="cd07989">
    <property type="entry name" value="LPLAT_AGPAT-like"/>
    <property type="match status" value="1"/>
</dbReference>